<feature type="transmembrane region" description="Helical" evidence="1">
    <location>
        <begin position="61"/>
        <end position="84"/>
    </location>
</feature>
<dbReference type="EMBL" id="CP001738">
    <property type="protein sequence ID" value="ACY97826.1"/>
    <property type="molecule type" value="Genomic_DNA"/>
</dbReference>
<gene>
    <name evidence="2" type="ordered locus">Tcur_2260</name>
</gene>
<dbReference type="RefSeq" id="WP_012852610.1">
    <property type="nucleotide sequence ID" value="NC_013510.1"/>
</dbReference>
<evidence type="ECO:0008006" key="4">
    <source>
        <dbReference type="Google" id="ProtNLM"/>
    </source>
</evidence>
<feature type="transmembrane region" description="Helical" evidence="1">
    <location>
        <begin position="6"/>
        <end position="24"/>
    </location>
</feature>
<evidence type="ECO:0000256" key="1">
    <source>
        <dbReference type="SAM" id="Phobius"/>
    </source>
</evidence>
<keyword evidence="1" id="KW-1133">Transmembrane helix</keyword>
<dbReference type="OrthoDB" id="3483802at2"/>
<accession>D1A1Y8</accession>
<dbReference type="eggNOG" id="COG2261">
    <property type="taxonomic scope" value="Bacteria"/>
</dbReference>
<keyword evidence="1" id="KW-0472">Membrane</keyword>
<feature type="transmembrane region" description="Helical" evidence="1">
    <location>
        <begin position="31"/>
        <end position="49"/>
    </location>
</feature>
<dbReference type="HOGENOM" id="CLU_160040_1_2_11"/>
<protein>
    <recommendedName>
        <fullName evidence="4">Transglycosylase-associated protein</fullName>
    </recommendedName>
</protein>
<sequence>MTVGGIFTAIIFGAIIGALGRLIVPGRQSISIWLTILVGVLAAIAGSWLGQEVFGWGNGGFSFPVALLQILLAAVGVLIVTSLWPKKGSA</sequence>
<evidence type="ECO:0000313" key="2">
    <source>
        <dbReference type="EMBL" id="ACY97826.1"/>
    </source>
</evidence>
<dbReference type="STRING" id="471852.Tcur_2260"/>
<reference evidence="2 3" key="1">
    <citation type="journal article" date="2011" name="Stand. Genomic Sci.">
        <title>Complete genome sequence of Thermomonospora curvata type strain (B9).</title>
        <authorList>
            <person name="Chertkov O."/>
            <person name="Sikorski J."/>
            <person name="Nolan M."/>
            <person name="Lapidus A."/>
            <person name="Lucas S."/>
            <person name="Del Rio T.G."/>
            <person name="Tice H."/>
            <person name="Cheng J.F."/>
            <person name="Goodwin L."/>
            <person name="Pitluck S."/>
            <person name="Liolios K."/>
            <person name="Ivanova N."/>
            <person name="Mavromatis K."/>
            <person name="Mikhailova N."/>
            <person name="Ovchinnikova G."/>
            <person name="Pati A."/>
            <person name="Chen A."/>
            <person name="Palaniappan K."/>
            <person name="Djao O.D."/>
            <person name="Land M."/>
            <person name="Hauser L."/>
            <person name="Chang Y.J."/>
            <person name="Jeffries C.D."/>
            <person name="Brettin T."/>
            <person name="Han C."/>
            <person name="Detter J.C."/>
            <person name="Rohde M."/>
            <person name="Goker M."/>
            <person name="Woyke T."/>
            <person name="Bristow J."/>
            <person name="Eisen J.A."/>
            <person name="Markowitz V."/>
            <person name="Hugenholtz P."/>
            <person name="Klenk H.P."/>
            <person name="Kyrpides N.C."/>
        </authorList>
    </citation>
    <scope>NUCLEOTIDE SEQUENCE [LARGE SCALE GENOMIC DNA]</scope>
    <source>
        <strain evidence="3">ATCC 19995 / DSM 43183 / JCM 3096 / KCTC 9072 / NBRC 15933 / NCIMB 10081 / Henssen B9</strain>
    </source>
</reference>
<dbReference type="Proteomes" id="UP000001918">
    <property type="component" value="Chromosome"/>
</dbReference>
<keyword evidence="3" id="KW-1185">Reference proteome</keyword>
<dbReference type="KEGG" id="tcu:Tcur_2260"/>
<organism evidence="2 3">
    <name type="scientific">Thermomonospora curvata (strain ATCC 19995 / DSM 43183 / JCM 3096 / KCTC 9072 / NBRC 15933 / NCIMB 10081 / Henssen B9)</name>
    <dbReference type="NCBI Taxonomy" id="471852"/>
    <lineage>
        <taxon>Bacteria</taxon>
        <taxon>Bacillati</taxon>
        <taxon>Actinomycetota</taxon>
        <taxon>Actinomycetes</taxon>
        <taxon>Streptosporangiales</taxon>
        <taxon>Thermomonosporaceae</taxon>
        <taxon>Thermomonospora</taxon>
    </lineage>
</organism>
<keyword evidence="1" id="KW-0812">Transmembrane</keyword>
<evidence type="ECO:0000313" key="3">
    <source>
        <dbReference type="Proteomes" id="UP000001918"/>
    </source>
</evidence>
<dbReference type="AlphaFoldDB" id="D1A1Y8"/>
<name>D1A1Y8_THECD</name>
<proteinExistence type="predicted"/>